<dbReference type="STRING" id="4536.A0A0E0GFD3"/>
<evidence type="ECO:0000256" key="24">
    <source>
        <dbReference type="PROSITE-ProRule" id="PRU00175"/>
    </source>
</evidence>
<dbReference type="eggNOG" id="KOG0800">
    <property type="taxonomic scope" value="Eukaryota"/>
</dbReference>
<evidence type="ECO:0000256" key="9">
    <source>
        <dbReference type="ARBA" id="ARBA00022452"/>
    </source>
</evidence>
<sequence length="474" mass="51280">METSLRLRGGGSRPQSKSQEGLRIHAKEKLPIASNALLQAHGEIHAATGAPTYLALLFRNFYPRLSANLGLGLAIHFRNNQPLPLAWDNFSYTLRASKAIIPFPSNALLGINLKGRLLADKYFNPTTRTAAVELAWTILDLKRGQDVRLKLGYQLLHKTLASWLSTVLSSSFLLKYGPKLSAANGIYYCLVPSKDHMPYFQLRENNWTFNAYMDGKWDDGCCIVRRTGGPDSMLLGTLECTADFSSLNKQLGAFGGQGEVAVHQSKLIHSDRLIDLSVRGRGGSIQVEQKRMRVLVHSAESPATPAAAISIDSDMVVILASLLCALICVAGLVLVARCACRRRGAATTTTTTTTTPAATSPAPKGLKKKAIDALPTVSFALKQQQQAECAICLAEFAGGEELRLLPHCGHAFHVSCIDTWLGTHATCPSCRATVGTSTLFLPLPGRCRRCGEVDLPTLHDFSTATATAHHNTPP</sequence>
<dbReference type="SMART" id="SM00184">
    <property type="entry name" value="RING"/>
    <property type="match status" value="1"/>
</dbReference>
<keyword evidence="12" id="KW-0808">Transferase</keyword>
<dbReference type="SUPFAM" id="SSF57850">
    <property type="entry name" value="RING/U-box"/>
    <property type="match status" value="1"/>
</dbReference>
<dbReference type="PANTHER" id="PTHR35993">
    <property type="entry name" value="OUTER ENVELOPE PORE PROTEIN 21B, CHLOROPLASTIC"/>
    <property type="match status" value="1"/>
</dbReference>
<keyword evidence="17" id="KW-1002">Plastid outer membrane</keyword>
<dbReference type="GO" id="GO:0046930">
    <property type="term" value="C:pore complex"/>
    <property type="evidence" value="ECO:0007669"/>
    <property type="project" value="UniProtKB-KW"/>
</dbReference>
<evidence type="ECO:0000256" key="15">
    <source>
        <dbReference type="ARBA" id="ARBA00022771"/>
    </source>
</evidence>
<keyword evidence="19 26" id="KW-1133">Transmembrane helix</keyword>
<name>A0A0E0GFD3_ORYNI</name>
<evidence type="ECO:0000256" key="19">
    <source>
        <dbReference type="ARBA" id="ARBA00022989"/>
    </source>
</evidence>
<feature type="domain" description="RING-type" evidence="27">
    <location>
        <begin position="389"/>
        <end position="431"/>
    </location>
</feature>
<keyword evidence="10" id="KW-0150">Chloroplast</keyword>
<evidence type="ECO:0000256" key="4">
    <source>
        <dbReference type="ARBA" id="ARBA00004441"/>
    </source>
</evidence>
<keyword evidence="11" id="KW-0934">Plastid</keyword>
<keyword evidence="29" id="KW-1185">Reference proteome</keyword>
<keyword evidence="16" id="KW-0833">Ubl conjugation pathway</keyword>
<protein>
    <recommendedName>
        <fullName evidence="7">RING-type E3 ubiquitin transferase</fullName>
        <ecNumber evidence="7">2.3.2.27</ecNumber>
    </recommendedName>
</protein>
<evidence type="ECO:0000313" key="28">
    <source>
        <dbReference type="EnsemblPlants" id="ONIVA02G41300.1"/>
    </source>
</evidence>
<comment type="similarity">
    <text evidence="6">Belongs to the plastid outer envelope porin OEP21 (TC 1.B.29) family.</text>
</comment>
<dbReference type="EnsemblPlants" id="ONIVA02G41300.1">
    <property type="protein sequence ID" value="ONIVA02G41300.1"/>
    <property type="gene ID" value="ONIVA02G41300"/>
</dbReference>
<reference evidence="28" key="2">
    <citation type="submission" date="2018-04" db="EMBL/GenBank/DDBJ databases">
        <title>OnivRS2 (Oryza nivara Reference Sequence Version 2).</title>
        <authorList>
            <person name="Zhang J."/>
            <person name="Kudrna D."/>
            <person name="Lee S."/>
            <person name="Talag J."/>
            <person name="Rajasekar S."/>
            <person name="Welchert J."/>
            <person name="Hsing Y.-I."/>
            <person name="Wing R.A."/>
        </authorList>
    </citation>
    <scope>NUCLEOTIDE SEQUENCE [LARGE SCALE GENOMIC DNA]</scope>
    <source>
        <strain evidence="28">SL10</strain>
    </source>
</reference>
<evidence type="ECO:0000256" key="2">
    <source>
        <dbReference type="ARBA" id="ARBA00004167"/>
    </source>
</evidence>
<dbReference type="GO" id="GO:0044070">
    <property type="term" value="P:regulation of monoatomic anion transport"/>
    <property type="evidence" value="ECO:0007669"/>
    <property type="project" value="InterPro"/>
</dbReference>
<keyword evidence="14" id="KW-0479">Metal-binding</keyword>
<comment type="function">
    <text evidence="23">Voltage-dependent rectifying anion channel that facilitates the translocation between chloroplast and cytoplasm of phosphorylated carbohydrates such as triosephosphate, 3-phosphoglycerate and inorganic phosphate (Pi) depending of ATP to triosephosphate ratio in the plastidial intermembrane space; in high triosephosphate/ATP conditions (e.g. photosynthesis), export of triosphosphate from chloroplast (outward rectifying channels), but in high ATP/triosephosphate conditions (e.g. dark phase), import of phosphosolutes (inward rectifying channels).</text>
</comment>
<dbReference type="HOGENOM" id="CLU_724403_0_0_1"/>
<evidence type="ECO:0000256" key="3">
    <source>
        <dbReference type="ARBA" id="ARBA00004396"/>
    </source>
</evidence>
<dbReference type="GO" id="GO:0015288">
    <property type="term" value="F:porin activity"/>
    <property type="evidence" value="ECO:0007669"/>
    <property type="project" value="UniProtKB-KW"/>
</dbReference>
<evidence type="ECO:0000256" key="12">
    <source>
        <dbReference type="ARBA" id="ARBA00022679"/>
    </source>
</evidence>
<keyword evidence="18" id="KW-0862">Zinc</keyword>
<dbReference type="GO" id="GO:0061630">
    <property type="term" value="F:ubiquitin protein ligase activity"/>
    <property type="evidence" value="ECO:0007669"/>
    <property type="project" value="UniProtKB-EC"/>
</dbReference>
<dbReference type="GO" id="GO:0008308">
    <property type="term" value="F:voltage-gated monoatomic anion channel activity"/>
    <property type="evidence" value="ECO:0007669"/>
    <property type="project" value="InterPro"/>
</dbReference>
<organism evidence="28">
    <name type="scientific">Oryza nivara</name>
    <name type="common">Indian wild rice</name>
    <name type="synonym">Oryza sativa f. spontanea</name>
    <dbReference type="NCBI Taxonomy" id="4536"/>
    <lineage>
        <taxon>Eukaryota</taxon>
        <taxon>Viridiplantae</taxon>
        <taxon>Streptophyta</taxon>
        <taxon>Embryophyta</taxon>
        <taxon>Tracheophyta</taxon>
        <taxon>Spermatophyta</taxon>
        <taxon>Magnoliopsida</taxon>
        <taxon>Liliopsida</taxon>
        <taxon>Poales</taxon>
        <taxon>Poaceae</taxon>
        <taxon>BOP clade</taxon>
        <taxon>Oryzoideae</taxon>
        <taxon>Oryzeae</taxon>
        <taxon>Oryzinae</taxon>
        <taxon>Oryza</taxon>
    </lineage>
</organism>
<keyword evidence="13 26" id="KW-0812">Transmembrane</keyword>
<comment type="catalytic activity">
    <reaction evidence="1">
        <text>S-ubiquitinyl-[E2 ubiquitin-conjugating enzyme]-L-cysteine + [acceptor protein]-L-lysine = [E2 ubiquitin-conjugating enzyme]-L-cysteine + N(6)-ubiquitinyl-[acceptor protein]-L-lysine.</text>
        <dbReference type="EC" id="2.3.2.27"/>
    </reaction>
</comment>
<dbReference type="PANTHER" id="PTHR35993:SF1">
    <property type="entry name" value="OUTER ENVELOPE PORE PROTEIN 21B, CHLOROPLASTIC"/>
    <property type="match status" value="1"/>
</dbReference>
<dbReference type="FunFam" id="3.30.40.10:FF:000187">
    <property type="entry name" value="E3 ubiquitin-protein ligase ATL6"/>
    <property type="match status" value="1"/>
</dbReference>
<dbReference type="Gramene" id="ONIVA02G41300.1">
    <property type="protein sequence ID" value="ONIVA02G41300.1"/>
    <property type="gene ID" value="ONIVA02G41300"/>
</dbReference>
<feature type="transmembrane region" description="Helical" evidence="26">
    <location>
        <begin position="315"/>
        <end position="336"/>
    </location>
</feature>
<evidence type="ECO:0000256" key="21">
    <source>
        <dbReference type="ARBA" id="ARBA00023114"/>
    </source>
</evidence>
<dbReference type="GO" id="GO:0009707">
    <property type="term" value="C:chloroplast outer membrane"/>
    <property type="evidence" value="ECO:0007669"/>
    <property type="project" value="UniProtKB-SubCell"/>
</dbReference>
<evidence type="ECO:0000256" key="6">
    <source>
        <dbReference type="ARBA" id="ARBA00009945"/>
    </source>
</evidence>
<evidence type="ECO:0000256" key="18">
    <source>
        <dbReference type="ARBA" id="ARBA00022833"/>
    </source>
</evidence>
<dbReference type="AlphaFoldDB" id="A0A0E0GFD3"/>
<proteinExistence type="inferred from homology"/>
<dbReference type="CDD" id="cd16461">
    <property type="entry name" value="RING-H2_EL5-like"/>
    <property type="match status" value="1"/>
</dbReference>
<evidence type="ECO:0000256" key="20">
    <source>
        <dbReference type="ARBA" id="ARBA00023065"/>
    </source>
</evidence>
<dbReference type="Gene3D" id="3.30.40.10">
    <property type="entry name" value="Zinc/RING finger domain, C3HC4 (zinc finger)"/>
    <property type="match status" value="1"/>
</dbReference>
<evidence type="ECO:0000256" key="25">
    <source>
        <dbReference type="SAM" id="MobiDB-lite"/>
    </source>
</evidence>
<feature type="region of interest" description="Disordered" evidence="25">
    <location>
        <begin position="1"/>
        <end position="22"/>
    </location>
</feature>
<dbReference type="GO" id="GO:0034426">
    <property type="term" value="C:etioplast membrane"/>
    <property type="evidence" value="ECO:0007669"/>
    <property type="project" value="UniProtKB-SubCell"/>
</dbReference>
<evidence type="ECO:0000256" key="5">
    <source>
        <dbReference type="ARBA" id="ARBA00004906"/>
    </source>
</evidence>
<evidence type="ECO:0000256" key="22">
    <source>
        <dbReference type="ARBA" id="ARBA00023136"/>
    </source>
</evidence>
<dbReference type="Proteomes" id="UP000006591">
    <property type="component" value="Chromosome 2"/>
</dbReference>
<evidence type="ECO:0000256" key="1">
    <source>
        <dbReference type="ARBA" id="ARBA00000900"/>
    </source>
</evidence>
<keyword evidence="8" id="KW-0813">Transport</keyword>
<dbReference type="Pfam" id="PF13639">
    <property type="entry name" value="zf-RING_2"/>
    <property type="match status" value="1"/>
</dbReference>
<dbReference type="PROSITE" id="PS50089">
    <property type="entry name" value="ZF_RING_2"/>
    <property type="match status" value="1"/>
</dbReference>
<dbReference type="InterPro" id="IPR013083">
    <property type="entry name" value="Znf_RING/FYVE/PHD"/>
</dbReference>
<keyword evidence="21" id="KW-0626">Porin</keyword>
<dbReference type="InterPro" id="IPR001841">
    <property type="entry name" value="Znf_RING"/>
</dbReference>
<dbReference type="SMART" id="SM01197">
    <property type="entry name" value="FANCL_C"/>
    <property type="match status" value="1"/>
</dbReference>
<keyword evidence="9" id="KW-1134">Transmembrane beta strand</keyword>
<reference evidence="28" key="1">
    <citation type="submission" date="2015-04" db="UniProtKB">
        <authorList>
            <consortium name="EnsemblPlants"/>
        </authorList>
    </citation>
    <scope>IDENTIFICATION</scope>
    <source>
        <strain evidence="28">SL10</strain>
    </source>
</reference>
<dbReference type="OMA" id="ANGIYYC"/>
<evidence type="ECO:0000256" key="14">
    <source>
        <dbReference type="ARBA" id="ARBA00022723"/>
    </source>
</evidence>
<keyword evidence="22 26" id="KW-0472">Membrane</keyword>
<evidence type="ECO:0000256" key="13">
    <source>
        <dbReference type="ARBA" id="ARBA00022692"/>
    </source>
</evidence>
<evidence type="ECO:0000256" key="10">
    <source>
        <dbReference type="ARBA" id="ARBA00022528"/>
    </source>
</evidence>
<evidence type="ECO:0000256" key="11">
    <source>
        <dbReference type="ARBA" id="ARBA00022640"/>
    </source>
</evidence>
<evidence type="ECO:0000256" key="8">
    <source>
        <dbReference type="ARBA" id="ARBA00022448"/>
    </source>
</evidence>
<keyword evidence="15 24" id="KW-0863">Zinc-finger</keyword>
<dbReference type="EC" id="2.3.2.27" evidence="7"/>
<evidence type="ECO:0000256" key="26">
    <source>
        <dbReference type="SAM" id="Phobius"/>
    </source>
</evidence>
<evidence type="ECO:0000256" key="16">
    <source>
        <dbReference type="ARBA" id="ARBA00022786"/>
    </source>
</evidence>
<evidence type="ECO:0000256" key="17">
    <source>
        <dbReference type="ARBA" id="ARBA00022805"/>
    </source>
</evidence>
<dbReference type="GO" id="GO:0008270">
    <property type="term" value="F:zinc ion binding"/>
    <property type="evidence" value="ECO:0007669"/>
    <property type="project" value="UniProtKB-KW"/>
</dbReference>
<keyword evidence="20" id="KW-0406">Ion transport</keyword>
<dbReference type="InterPro" id="IPR034575">
    <property type="entry name" value="OEP21"/>
</dbReference>
<accession>A0A0E0GFD3</accession>
<comment type="subcellular location">
    <subcellularLocation>
        <location evidence="2">Membrane</location>
        <topology evidence="2">Single-pass membrane protein</topology>
    </subcellularLocation>
    <subcellularLocation>
        <location evidence="3">Plastid</location>
        <location evidence="3">Chloroplast outer membrane</location>
        <topology evidence="3">Multi-pass membrane protein</topology>
    </subcellularLocation>
    <subcellularLocation>
        <location evidence="4">Plastid</location>
        <location evidence="4">Etioplast membrane</location>
        <topology evidence="4">Multi-pass membrane protein</topology>
    </subcellularLocation>
</comment>
<evidence type="ECO:0000259" key="27">
    <source>
        <dbReference type="PROSITE" id="PS50089"/>
    </source>
</evidence>
<evidence type="ECO:0000313" key="29">
    <source>
        <dbReference type="Proteomes" id="UP000006591"/>
    </source>
</evidence>
<evidence type="ECO:0000256" key="23">
    <source>
        <dbReference type="ARBA" id="ARBA00024941"/>
    </source>
</evidence>
<comment type="pathway">
    <text evidence="5">Protein modification; protein ubiquitination.</text>
</comment>
<evidence type="ECO:0000256" key="7">
    <source>
        <dbReference type="ARBA" id="ARBA00012483"/>
    </source>
</evidence>